<evidence type="ECO:0000313" key="3">
    <source>
        <dbReference type="Proteomes" id="UP000199608"/>
    </source>
</evidence>
<gene>
    <name evidence="2" type="ORF">SAMN04487931_105265</name>
</gene>
<evidence type="ECO:0008006" key="4">
    <source>
        <dbReference type="Google" id="ProtNLM"/>
    </source>
</evidence>
<evidence type="ECO:0000256" key="1">
    <source>
        <dbReference type="SAM" id="MobiDB-lite"/>
    </source>
</evidence>
<keyword evidence="3" id="KW-1185">Reference proteome</keyword>
<dbReference type="RefSeq" id="WP_092233644.1">
    <property type="nucleotide sequence ID" value="NZ_FNLL01000005.1"/>
</dbReference>
<feature type="compositionally biased region" description="Polar residues" evidence="1">
    <location>
        <begin position="63"/>
        <end position="72"/>
    </location>
</feature>
<name>A0A1H2GL88_9BACT</name>
<organism evidence="2 3">
    <name type="scientific">Desulfobacula phenolica</name>
    <dbReference type="NCBI Taxonomy" id="90732"/>
    <lineage>
        <taxon>Bacteria</taxon>
        <taxon>Pseudomonadati</taxon>
        <taxon>Thermodesulfobacteriota</taxon>
        <taxon>Desulfobacteria</taxon>
        <taxon>Desulfobacterales</taxon>
        <taxon>Desulfobacteraceae</taxon>
        <taxon>Desulfobacula</taxon>
    </lineage>
</organism>
<protein>
    <recommendedName>
        <fullName evidence="4">MJ0042 family finger-like domain-containing protein</fullName>
    </recommendedName>
</protein>
<dbReference type="AlphaFoldDB" id="A0A1H2GL88"/>
<feature type="region of interest" description="Disordered" evidence="1">
    <location>
        <begin position="48"/>
        <end position="87"/>
    </location>
</feature>
<accession>A0A1H2GL88</accession>
<evidence type="ECO:0000313" key="2">
    <source>
        <dbReference type="EMBL" id="SDU20360.1"/>
    </source>
</evidence>
<dbReference type="Proteomes" id="UP000199608">
    <property type="component" value="Unassembled WGS sequence"/>
</dbReference>
<proteinExistence type="predicted"/>
<reference evidence="3" key="1">
    <citation type="submission" date="2016-10" db="EMBL/GenBank/DDBJ databases">
        <authorList>
            <person name="Varghese N."/>
            <person name="Submissions S."/>
        </authorList>
    </citation>
    <scope>NUCLEOTIDE SEQUENCE [LARGE SCALE GENOMIC DNA]</scope>
    <source>
        <strain evidence="3">DSM 3384</strain>
    </source>
</reference>
<dbReference type="EMBL" id="FNLL01000005">
    <property type="protein sequence ID" value="SDU20360.1"/>
    <property type="molecule type" value="Genomic_DNA"/>
</dbReference>
<sequence length="242" mass="27492">MISECPNCKQALRFSDAHKQKLATAIEKLAPGRTLKFGCPKCKKTIELGPNGSPVERKKTPATAKTSAQQPHRTPVEPPEPQDIGWLSSGELNEDQIVNNIPTAMILMLEDEIKQNVIKSLEEQKYQLYFPKTVDEAINSMRFRDFAVVAYHSEYEAKPLKTQDFHQFMMQLSMSKRRSVYYILIGPEFQTLFDLEALTNSANLVVNTSETEYLSTILKKGSADYEALFKPYNTLLKKHGKN</sequence>